<proteinExistence type="predicted"/>
<feature type="domain" description="IclR-ED" evidence="2">
    <location>
        <begin position="1"/>
        <end position="176"/>
    </location>
</feature>
<protein>
    <submittedName>
        <fullName evidence="3">Transcriptional regulator, IclR family, C-terminal domain protein</fullName>
    </submittedName>
</protein>
<dbReference type="Gene3D" id="3.30.450.40">
    <property type="match status" value="1"/>
</dbReference>
<dbReference type="InterPro" id="IPR014757">
    <property type="entry name" value="Tscrpt_reg_IclR_C"/>
</dbReference>
<dbReference type="Pfam" id="PF01614">
    <property type="entry name" value="IclR_C"/>
    <property type="match status" value="1"/>
</dbReference>
<accession>A0ABP2K4Z2</accession>
<dbReference type="PROSITE" id="PS51078">
    <property type="entry name" value="ICLR_ED"/>
    <property type="match status" value="1"/>
</dbReference>
<evidence type="ECO:0000313" key="3">
    <source>
        <dbReference type="EMBL" id="EFS91956.1"/>
    </source>
</evidence>
<dbReference type="Proteomes" id="UP000003179">
    <property type="component" value="Unassembled WGS sequence"/>
</dbReference>
<evidence type="ECO:0000256" key="1">
    <source>
        <dbReference type="SAM" id="MobiDB-lite"/>
    </source>
</evidence>
<comment type="caution">
    <text evidence="3">The sequence shown here is derived from an EMBL/GenBank/DDBJ whole genome shotgun (WGS) entry which is preliminary data.</text>
</comment>
<evidence type="ECO:0000259" key="2">
    <source>
        <dbReference type="PROSITE" id="PS51078"/>
    </source>
</evidence>
<feature type="region of interest" description="Disordered" evidence="1">
    <location>
        <begin position="151"/>
        <end position="176"/>
    </location>
</feature>
<dbReference type="PANTHER" id="PTHR30136:SF24">
    <property type="entry name" value="HTH-TYPE TRANSCRIPTIONAL REPRESSOR ALLR"/>
    <property type="match status" value="1"/>
</dbReference>
<organism evidence="3 4">
    <name type="scientific">Cutibacterium modestum HL044PA1</name>
    <dbReference type="NCBI Taxonomy" id="765109"/>
    <lineage>
        <taxon>Bacteria</taxon>
        <taxon>Bacillati</taxon>
        <taxon>Actinomycetota</taxon>
        <taxon>Actinomycetes</taxon>
        <taxon>Propionibacteriales</taxon>
        <taxon>Propionibacteriaceae</taxon>
        <taxon>Cutibacterium</taxon>
        <taxon>Cutibacterium modestum</taxon>
    </lineage>
</organism>
<name>A0ABP2K4Z2_9ACTN</name>
<reference evidence="3" key="1">
    <citation type="submission" date="2010-08" db="EMBL/GenBank/DDBJ databases">
        <authorList>
            <person name="Weinstock G."/>
            <person name="Sodergren E."/>
            <person name="Clifton S."/>
            <person name="Fulton L."/>
            <person name="Fulton B."/>
            <person name="Courtney L."/>
            <person name="Fronick C."/>
            <person name="Harrison M."/>
            <person name="Strong C."/>
            <person name="Farmer C."/>
            <person name="Delahaunty K."/>
            <person name="Markovic C."/>
            <person name="Hall O."/>
            <person name="Minx P."/>
            <person name="Tomlinson C."/>
            <person name="Mitreva M."/>
            <person name="Hou S."/>
            <person name="Chen J."/>
            <person name="Wollam A."/>
            <person name="Pepin K.H."/>
            <person name="Johnson M."/>
            <person name="Bhonagiri V."/>
            <person name="Zhang X."/>
            <person name="Suruliraj S."/>
            <person name="Warren W."/>
            <person name="Chinwalla A."/>
            <person name="Mardis E.R."/>
            <person name="Wilson R.K."/>
        </authorList>
    </citation>
    <scope>NUCLEOTIDE SEQUENCE [LARGE SCALE GENOMIC DNA]</scope>
    <source>
        <strain evidence="3">HL044PA1</strain>
    </source>
</reference>
<dbReference type="PANTHER" id="PTHR30136">
    <property type="entry name" value="HELIX-TURN-HELIX TRANSCRIPTIONAL REGULATOR, ICLR FAMILY"/>
    <property type="match status" value="1"/>
</dbReference>
<dbReference type="SUPFAM" id="SSF55781">
    <property type="entry name" value="GAF domain-like"/>
    <property type="match status" value="1"/>
</dbReference>
<sequence>MLRRDLQPVLAALSGSAHELIHLGTLSGDRVRYLDKIEPDRAIAVRSRIGLTTYAYTTALGRSILAGRAIEPASLGAYLPDFVEHRRSALDHFTREVERAKHVGWSREIEENEPDVACIGIPITLPDGDNRRVIYHSSCCTDDAGAHGKGFRDGLPDGGSISPRRLHASHPHLAPV</sequence>
<dbReference type="EMBL" id="ADZU01000030">
    <property type="protein sequence ID" value="EFS91956.1"/>
    <property type="molecule type" value="Genomic_DNA"/>
</dbReference>
<dbReference type="InterPro" id="IPR029016">
    <property type="entry name" value="GAF-like_dom_sf"/>
</dbReference>
<keyword evidence="4" id="KW-1185">Reference proteome</keyword>
<gene>
    <name evidence="3" type="ORF">HMPREF9607_01822</name>
</gene>
<evidence type="ECO:0000313" key="4">
    <source>
        <dbReference type="Proteomes" id="UP000003179"/>
    </source>
</evidence>
<dbReference type="InterPro" id="IPR050707">
    <property type="entry name" value="HTH_MetabolicPath_Reg"/>
</dbReference>